<dbReference type="PANTHER" id="PTHR30055">
    <property type="entry name" value="HTH-TYPE TRANSCRIPTIONAL REGULATOR RUTR"/>
    <property type="match status" value="1"/>
</dbReference>
<dbReference type="AlphaFoldDB" id="A0A4Q7ZDA2"/>
<dbReference type="PROSITE" id="PS50977">
    <property type="entry name" value="HTH_TETR_2"/>
    <property type="match status" value="1"/>
</dbReference>
<keyword evidence="3 5" id="KW-0238">DNA-binding</keyword>
<feature type="domain" description="HTH tetR-type" evidence="6">
    <location>
        <begin position="22"/>
        <end position="82"/>
    </location>
</feature>
<evidence type="ECO:0000256" key="1">
    <source>
        <dbReference type="ARBA" id="ARBA00022491"/>
    </source>
</evidence>
<dbReference type="Pfam" id="PF00440">
    <property type="entry name" value="TetR_N"/>
    <property type="match status" value="1"/>
</dbReference>
<organism evidence="7 8">
    <name type="scientific">Fluviicoccus keumensis</name>
    <dbReference type="NCBI Taxonomy" id="1435465"/>
    <lineage>
        <taxon>Bacteria</taxon>
        <taxon>Pseudomonadati</taxon>
        <taxon>Pseudomonadota</taxon>
        <taxon>Gammaproteobacteria</taxon>
        <taxon>Moraxellales</taxon>
        <taxon>Moraxellaceae</taxon>
        <taxon>Fluviicoccus</taxon>
    </lineage>
</organism>
<evidence type="ECO:0000313" key="8">
    <source>
        <dbReference type="Proteomes" id="UP000292423"/>
    </source>
</evidence>
<dbReference type="InterPro" id="IPR050109">
    <property type="entry name" value="HTH-type_TetR-like_transc_reg"/>
</dbReference>
<evidence type="ECO:0000256" key="3">
    <source>
        <dbReference type="ARBA" id="ARBA00023125"/>
    </source>
</evidence>
<dbReference type="PRINTS" id="PR00455">
    <property type="entry name" value="HTHTETR"/>
</dbReference>
<accession>A0A4Q7ZDA2</accession>
<dbReference type="EMBL" id="SHKX01000002">
    <property type="protein sequence ID" value="RZU48204.1"/>
    <property type="molecule type" value="Genomic_DNA"/>
</dbReference>
<dbReference type="PANTHER" id="PTHR30055:SF175">
    <property type="entry name" value="HTH-TYPE TRANSCRIPTIONAL REPRESSOR KSTR2"/>
    <property type="match status" value="1"/>
</dbReference>
<dbReference type="GO" id="GO:0003700">
    <property type="term" value="F:DNA-binding transcription factor activity"/>
    <property type="evidence" value="ECO:0007669"/>
    <property type="project" value="TreeGrafter"/>
</dbReference>
<gene>
    <name evidence="7" type="ORF">EV700_0105</name>
</gene>
<keyword evidence="2" id="KW-0805">Transcription regulation</keyword>
<reference evidence="7 8" key="1">
    <citation type="submission" date="2019-02" db="EMBL/GenBank/DDBJ databases">
        <title>Genomic Encyclopedia of Type Strains, Phase IV (KMG-IV): sequencing the most valuable type-strain genomes for metagenomic binning, comparative biology and taxonomic classification.</title>
        <authorList>
            <person name="Goeker M."/>
        </authorList>
    </citation>
    <scope>NUCLEOTIDE SEQUENCE [LARGE SCALE GENOMIC DNA]</scope>
    <source>
        <strain evidence="7 8">DSM 105135</strain>
    </source>
</reference>
<keyword evidence="4" id="KW-0804">Transcription</keyword>
<proteinExistence type="predicted"/>
<keyword evidence="8" id="KW-1185">Reference proteome</keyword>
<evidence type="ECO:0000256" key="5">
    <source>
        <dbReference type="PROSITE-ProRule" id="PRU00335"/>
    </source>
</evidence>
<evidence type="ECO:0000256" key="2">
    <source>
        <dbReference type="ARBA" id="ARBA00023015"/>
    </source>
</evidence>
<comment type="caution">
    <text evidence="7">The sequence shown here is derived from an EMBL/GenBank/DDBJ whole genome shotgun (WGS) entry which is preliminary data.</text>
</comment>
<dbReference type="InterPro" id="IPR009057">
    <property type="entry name" value="Homeodomain-like_sf"/>
</dbReference>
<dbReference type="InterPro" id="IPR001647">
    <property type="entry name" value="HTH_TetR"/>
</dbReference>
<keyword evidence="1" id="KW-0678">Repressor</keyword>
<evidence type="ECO:0000259" key="6">
    <source>
        <dbReference type="PROSITE" id="PS50977"/>
    </source>
</evidence>
<evidence type="ECO:0000256" key="4">
    <source>
        <dbReference type="ARBA" id="ARBA00023163"/>
    </source>
</evidence>
<dbReference type="OrthoDB" id="116240at2"/>
<feature type="DNA-binding region" description="H-T-H motif" evidence="5">
    <location>
        <begin position="45"/>
        <end position="64"/>
    </location>
</feature>
<name>A0A4Q7ZDA2_9GAMM</name>
<evidence type="ECO:0000313" key="7">
    <source>
        <dbReference type="EMBL" id="RZU48204.1"/>
    </source>
</evidence>
<protein>
    <submittedName>
        <fullName evidence="7">TetR family transcriptional regulator</fullName>
    </submittedName>
</protein>
<dbReference type="SUPFAM" id="SSF46689">
    <property type="entry name" value="Homeodomain-like"/>
    <property type="match status" value="1"/>
</dbReference>
<dbReference type="Proteomes" id="UP000292423">
    <property type="component" value="Unassembled WGS sequence"/>
</dbReference>
<dbReference type="GO" id="GO:0000976">
    <property type="term" value="F:transcription cis-regulatory region binding"/>
    <property type="evidence" value="ECO:0007669"/>
    <property type="project" value="TreeGrafter"/>
</dbReference>
<sequence length="216" mass="24441">MIGTFEFALCLSMARPAKSENRNTRADILNAAATAFAAQGFHQASLADIGRDVGISARTILHHFASKEDLFDEVIRAKLFEPIGVGIRRALDSDMPVELKLPLIMQQVFDVWSGHPRLLSLTLAEFLRPSGMGKQMVLEYVMPLLTEIERFVKQDITPPMPANAPFREIMAQILLMHATRLSMQDVSQQVFEADNTQEIFRRLLDMLFQWETPRLA</sequence>
<dbReference type="Gene3D" id="1.10.357.10">
    <property type="entry name" value="Tetracycline Repressor, domain 2"/>
    <property type="match status" value="1"/>
</dbReference>